<name>A0A8J6PZ38_9HYPH</name>
<gene>
    <name evidence="7" type="ORF">ICI42_22325</name>
</gene>
<evidence type="ECO:0000313" key="8">
    <source>
        <dbReference type="Proteomes" id="UP000643405"/>
    </source>
</evidence>
<keyword evidence="8" id="KW-1185">Reference proteome</keyword>
<feature type="domain" description="Aldehyde dehydrogenase" evidence="6">
    <location>
        <begin position="20"/>
        <end position="482"/>
    </location>
</feature>
<dbReference type="InterPro" id="IPR016163">
    <property type="entry name" value="Ald_DH_C"/>
</dbReference>
<evidence type="ECO:0000256" key="1">
    <source>
        <dbReference type="ARBA" id="ARBA00009986"/>
    </source>
</evidence>
<dbReference type="SUPFAM" id="SSF53720">
    <property type="entry name" value="ALDH-like"/>
    <property type="match status" value="1"/>
</dbReference>
<dbReference type="InterPro" id="IPR029510">
    <property type="entry name" value="Ald_DH_CS_GLU"/>
</dbReference>
<dbReference type="EMBL" id="JACVVX010000012">
    <property type="protein sequence ID" value="MBD0417383.1"/>
    <property type="molecule type" value="Genomic_DNA"/>
</dbReference>
<dbReference type="Gene3D" id="3.40.605.10">
    <property type="entry name" value="Aldehyde Dehydrogenase, Chain A, domain 1"/>
    <property type="match status" value="1"/>
</dbReference>
<proteinExistence type="inferred from homology"/>
<dbReference type="GO" id="GO:0016620">
    <property type="term" value="F:oxidoreductase activity, acting on the aldehyde or oxo group of donors, NAD or NADP as acceptor"/>
    <property type="evidence" value="ECO:0007669"/>
    <property type="project" value="InterPro"/>
</dbReference>
<dbReference type="FunFam" id="3.40.309.10:FF:000012">
    <property type="entry name" value="Betaine aldehyde dehydrogenase"/>
    <property type="match status" value="1"/>
</dbReference>
<dbReference type="PANTHER" id="PTHR11699">
    <property type="entry name" value="ALDEHYDE DEHYDROGENASE-RELATED"/>
    <property type="match status" value="1"/>
</dbReference>
<comment type="similarity">
    <text evidence="1 5">Belongs to the aldehyde dehydrogenase family.</text>
</comment>
<dbReference type="InterPro" id="IPR016160">
    <property type="entry name" value="Ald_DH_CS_CYS"/>
</dbReference>
<dbReference type="PROSITE" id="PS00687">
    <property type="entry name" value="ALDEHYDE_DEHYDR_GLU"/>
    <property type="match status" value="1"/>
</dbReference>
<evidence type="ECO:0000256" key="4">
    <source>
        <dbReference type="PROSITE-ProRule" id="PRU10007"/>
    </source>
</evidence>
<dbReference type="InterPro" id="IPR016161">
    <property type="entry name" value="Ald_DH/histidinol_DH"/>
</dbReference>
<dbReference type="RefSeq" id="WP_188166825.1">
    <property type="nucleotide sequence ID" value="NZ_JACVVX010000012.1"/>
</dbReference>
<comment type="caution">
    <text evidence="7">The sequence shown here is derived from an EMBL/GenBank/DDBJ whole genome shotgun (WGS) entry which is preliminary data.</text>
</comment>
<evidence type="ECO:0000256" key="3">
    <source>
        <dbReference type="ARBA" id="ARBA00023097"/>
    </source>
</evidence>
<evidence type="ECO:0000313" key="7">
    <source>
        <dbReference type="EMBL" id="MBD0417383.1"/>
    </source>
</evidence>
<reference evidence="7" key="1">
    <citation type="submission" date="2020-09" db="EMBL/GenBank/DDBJ databases">
        <title>Genome seq and assembly of Tianweitania sp.</title>
        <authorList>
            <person name="Chhetri G."/>
        </authorList>
    </citation>
    <scope>NUCLEOTIDE SEQUENCE</scope>
    <source>
        <strain evidence="7">Rool2</strain>
    </source>
</reference>
<dbReference type="Proteomes" id="UP000643405">
    <property type="component" value="Unassembled WGS sequence"/>
</dbReference>
<dbReference type="PROSITE" id="PS00070">
    <property type="entry name" value="ALDEHYDE_DEHYDR_CYS"/>
    <property type="match status" value="1"/>
</dbReference>
<feature type="active site" evidence="4">
    <location>
        <position position="258"/>
    </location>
</feature>
<dbReference type="Pfam" id="PF00171">
    <property type="entry name" value="Aldedh"/>
    <property type="match status" value="1"/>
</dbReference>
<dbReference type="InterPro" id="IPR015590">
    <property type="entry name" value="Aldehyde_DH_dom"/>
</dbReference>
<evidence type="ECO:0000256" key="2">
    <source>
        <dbReference type="ARBA" id="ARBA00023002"/>
    </source>
</evidence>
<dbReference type="FunFam" id="3.40.605.10:FF:000007">
    <property type="entry name" value="NAD/NADP-dependent betaine aldehyde dehydrogenase"/>
    <property type="match status" value="1"/>
</dbReference>
<keyword evidence="2 5" id="KW-0560">Oxidoreductase</keyword>
<evidence type="ECO:0000256" key="5">
    <source>
        <dbReference type="RuleBase" id="RU003345"/>
    </source>
</evidence>
<dbReference type="Gene3D" id="3.40.309.10">
    <property type="entry name" value="Aldehyde Dehydrogenase, Chain A, domain 2"/>
    <property type="match status" value="1"/>
</dbReference>
<organism evidence="7 8">
    <name type="scientific">Oryzicola mucosus</name>
    <dbReference type="NCBI Taxonomy" id="2767425"/>
    <lineage>
        <taxon>Bacteria</taxon>
        <taxon>Pseudomonadati</taxon>
        <taxon>Pseudomonadota</taxon>
        <taxon>Alphaproteobacteria</taxon>
        <taxon>Hyphomicrobiales</taxon>
        <taxon>Phyllobacteriaceae</taxon>
        <taxon>Oryzicola</taxon>
    </lineage>
</organism>
<accession>A0A8J6PZ38</accession>
<protein>
    <submittedName>
        <fullName evidence="7">Aldehyde dehydrogenase family protein</fullName>
    </submittedName>
</protein>
<dbReference type="InterPro" id="IPR016162">
    <property type="entry name" value="Ald_DH_N"/>
</dbReference>
<keyword evidence="3" id="KW-0558">Oxidation</keyword>
<evidence type="ECO:0000259" key="6">
    <source>
        <dbReference type="Pfam" id="PF00171"/>
    </source>
</evidence>
<sequence length="486" mass="51298">MRRANAFLAKEHRLLIDGNWAAAASGKTFEVKNPSNGAVISSVAEGSTMDVDRAAKAARRAFDSGPWSRMAPSERARLMRRLAELIEVNAQELAIIETMDNGKPFKMTLAENVRSAAEKFDYYSGWATKLRGETMEVSHNTHAFTLREAIGVAGLIIPWNVPLQSAAGKLAPALAAGCTAVLKPAEQTPLSALRLGELVLEAGFPEGVINIVTGFGHDAGAAIVDHPSIDKISFTGSTATGKKIICAATGTLKRVTLELGGKSPVIVFPDADVEQAVSGTATGVFRNSGQVCAAGTRLFVHRKVYDEVLEGVIERAKALKVGPGLEPGVDMGPLISDVQHAKVLGYVGAGLRDGASAAVGGNSIEGPGYFVEPTILTGTTENMSVRREEIFGPILCAVSFDEEDLDGIAAQANDTTYGLSARIYTRDISTALKMSRKVKAGSVRVNGGGIDINVPFGGYKQSGWGREGGLEGIENFTELKSVIVKL</sequence>
<dbReference type="AlphaFoldDB" id="A0A8J6PZ38"/>